<dbReference type="NCBIfam" id="NF001413">
    <property type="entry name" value="PRK00290.1"/>
    <property type="match status" value="1"/>
</dbReference>
<dbReference type="PRINTS" id="PR00301">
    <property type="entry name" value="HEATSHOCK70"/>
</dbReference>
<dbReference type="InterPro" id="IPR043129">
    <property type="entry name" value="ATPase_NBD"/>
</dbReference>
<dbReference type="SUPFAM" id="SSF100920">
    <property type="entry name" value="Heat shock protein 70kD (HSP70), peptide-binding domain"/>
    <property type="match status" value="1"/>
</dbReference>
<dbReference type="FunFam" id="3.30.420.40:FF:000004">
    <property type="entry name" value="Molecular chaperone DnaK"/>
    <property type="match status" value="1"/>
</dbReference>
<dbReference type="Gene3D" id="3.30.420.40">
    <property type="match status" value="2"/>
</dbReference>
<dbReference type="PROSITE" id="PS00329">
    <property type="entry name" value="HSP70_2"/>
    <property type="match status" value="1"/>
</dbReference>
<reference evidence="11 12" key="1">
    <citation type="submission" date="2019-07" db="EMBL/GenBank/DDBJ databases">
        <title>New species of Amycolatopsis and Streptomyces.</title>
        <authorList>
            <person name="Duangmal K."/>
            <person name="Teo W.F.A."/>
            <person name="Lipun K."/>
        </authorList>
    </citation>
    <scope>NUCLEOTIDE SEQUENCE [LARGE SCALE GENOMIC DNA]</scope>
    <source>
        <strain evidence="11 12">JCM 30562</strain>
    </source>
</reference>
<dbReference type="PANTHER" id="PTHR19375">
    <property type="entry name" value="HEAT SHOCK PROTEIN 70KDA"/>
    <property type="match status" value="1"/>
</dbReference>
<dbReference type="InterPro" id="IPR029047">
    <property type="entry name" value="HSP70_peptide-bd_sf"/>
</dbReference>
<dbReference type="PROSITE" id="PS00297">
    <property type="entry name" value="HSP70_1"/>
    <property type="match status" value="1"/>
</dbReference>
<evidence type="ECO:0000256" key="8">
    <source>
        <dbReference type="HAMAP-Rule" id="MF_00332"/>
    </source>
</evidence>
<dbReference type="NCBIfam" id="TIGR02350">
    <property type="entry name" value="prok_dnaK"/>
    <property type="match status" value="1"/>
</dbReference>
<comment type="induction">
    <text evidence="8">By stress conditions e.g. heat shock.</text>
</comment>
<dbReference type="Proteomes" id="UP000318578">
    <property type="component" value="Unassembled WGS sequence"/>
</dbReference>
<name>A0A558AL08_9PSEU</name>
<dbReference type="Gene3D" id="3.90.640.10">
    <property type="entry name" value="Actin, Chain A, domain 4"/>
    <property type="match status" value="1"/>
</dbReference>
<comment type="caution">
    <text evidence="11">The sequence shown here is derived from an EMBL/GenBank/DDBJ whole genome shotgun (WGS) entry which is preliminary data.</text>
</comment>
<proteinExistence type="evidence at transcript level"/>
<dbReference type="EMBL" id="VJZA01000004">
    <property type="protein sequence ID" value="TVT24943.1"/>
    <property type="molecule type" value="Genomic_DNA"/>
</dbReference>
<keyword evidence="7 8" id="KW-0143">Chaperone</keyword>
<evidence type="ECO:0000256" key="4">
    <source>
        <dbReference type="ARBA" id="ARBA00022741"/>
    </source>
</evidence>
<gene>
    <name evidence="8 11" type="primary">dnaK</name>
    <name evidence="11" type="ORF">FNH06_03710</name>
</gene>
<dbReference type="InterPro" id="IPR018181">
    <property type="entry name" value="Heat_shock_70_CS"/>
</dbReference>
<keyword evidence="5 8" id="KW-0067">ATP-binding</keyword>
<dbReference type="AlphaFoldDB" id="A0A558AL08"/>
<dbReference type="FunFam" id="2.60.34.10:FF:000014">
    <property type="entry name" value="Chaperone protein DnaK HSP70"/>
    <property type="match status" value="1"/>
</dbReference>
<evidence type="ECO:0000256" key="10">
    <source>
        <dbReference type="SAM" id="MobiDB-lite"/>
    </source>
</evidence>
<dbReference type="Pfam" id="PF00012">
    <property type="entry name" value="HSP70"/>
    <property type="match status" value="1"/>
</dbReference>
<dbReference type="InterPro" id="IPR029048">
    <property type="entry name" value="HSP70_C_sf"/>
</dbReference>
<dbReference type="InterPro" id="IPR013126">
    <property type="entry name" value="Hsp_70_fam"/>
</dbReference>
<feature type="compositionally biased region" description="Acidic residues" evidence="10">
    <location>
        <begin position="613"/>
        <end position="626"/>
    </location>
</feature>
<sequence length="626" mass="67591">MAKAVGIDLGTTNSVIAVWEGGEARVIPNVEGARTTPSVVAFTEDGERLVGQLARRQSILNPKGTIYSAKRFIGRRFDEISDEAKAVTFDVVEGPNGAARFDVRGKLYAPEEISAQILRKLAEDASKSLGERVTEAVITVPAYFNDAQRTATKDAGRIAGLEVLRIINEPTAAALAYGLDKHEHETVLVFDLGGGTFDVSILDVGDGVVEVRATSGDGHLGGDDFDRRLVDHLADEFRQEQGVDLRQDPQALQRLFEAAEKAKVELSSVSQTQVNLPFITADANGPKHLTMTVMRSTFERITADLVERCLGPVKQAMGDAKVTGDDIDEVILVGGSTRIPAVQNLVRRLTGGKDPNMTVNPDEVVAIGAAVQAGVLKGEVSDVLLLDVTPLSLGVETRGGVMTKIVERNTTIPARRSEVFSTAEDNQPAVDIVVLQGERERAADNRVLGRFQLTDIRPAPRGEPQIEVTFDIDANGILNVTARDRDTGAEQGITISETSNLDSGEVERMVAEAERNRDQDRELREAVDARNELDSAAYRVERRLAELGDAVPEHERSRAELLIADARDAVEKEAPLDRVRSLTGELQQVYQGLANRPGSAGQGGQQADAAGPGDDEDVIDAEFDRT</sequence>
<keyword evidence="3 8" id="KW-0597">Phosphoprotein</keyword>
<evidence type="ECO:0000313" key="11">
    <source>
        <dbReference type="EMBL" id="TVT24943.1"/>
    </source>
</evidence>
<dbReference type="GO" id="GO:0140662">
    <property type="term" value="F:ATP-dependent protein folding chaperone"/>
    <property type="evidence" value="ECO:0007669"/>
    <property type="project" value="InterPro"/>
</dbReference>
<comment type="similarity">
    <text evidence="2 8 9">Belongs to the heat shock protein 70 family.</text>
</comment>
<dbReference type="Gene3D" id="1.20.1270.10">
    <property type="match status" value="1"/>
</dbReference>
<dbReference type="Gene3D" id="2.60.34.10">
    <property type="entry name" value="Substrate Binding Domain Of DNAk, Chain A, domain 1"/>
    <property type="match status" value="1"/>
</dbReference>
<evidence type="ECO:0000256" key="6">
    <source>
        <dbReference type="ARBA" id="ARBA00023016"/>
    </source>
</evidence>
<feature type="region of interest" description="Disordered" evidence="10">
    <location>
        <begin position="590"/>
        <end position="626"/>
    </location>
</feature>
<evidence type="ECO:0000256" key="2">
    <source>
        <dbReference type="ARBA" id="ARBA00007381"/>
    </source>
</evidence>
<dbReference type="CDD" id="cd10234">
    <property type="entry name" value="ASKHA_NBD_HSP70_DnaK-like"/>
    <property type="match status" value="1"/>
</dbReference>
<keyword evidence="6 8" id="KW-0346">Stress response</keyword>
<feature type="modified residue" description="Phosphothreonine; by autocatalysis" evidence="8">
    <location>
        <position position="196"/>
    </location>
</feature>
<evidence type="ECO:0000256" key="7">
    <source>
        <dbReference type="ARBA" id="ARBA00023186"/>
    </source>
</evidence>
<evidence type="ECO:0000256" key="3">
    <source>
        <dbReference type="ARBA" id="ARBA00022553"/>
    </source>
</evidence>
<organism evidence="11 12">
    <name type="scientific">Amycolatopsis acidiphila</name>
    <dbReference type="NCBI Taxonomy" id="715473"/>
    <lineage>
        <taxon>Bacteria</taxon>
        <taxon>Bacillati</taxon>
        <taxon>Actinomycetota</taxon>
        <taxon>Actinomycetes</taxon>
        <taxon>Pseudonocardiales</taxon>
        <taxon>Pseudonocardiaceae</taxon>
        <taxon>Amycolatopsis</taxon>
    </lineage>
</organism>
<dbReference type="SUPFAM" id="SSF53067">
    <property type="entry name" value="Actin-like ATPase domain"/>
    <property type="match status" value="2"/>
</dbReference>
<dbReference type="GO" id="GO:0005524">
    <property type="term" value="F:ATP binding"/>
    <property type="evidence" value="ECO:0007669"/>
    <property type="project" value="UniProtKB-UniRule"/>
</dbReference>
<dbReference type="OrthoDB" id="9766019at2"/>
<evidence type="ECO:0000256" key="9">
    <source>
        <dbReference type="RuleBase" id="RU003322"/>
    </source>
</evidence>
<keyword evidence="4 8" id="KW-0547">Nucleotide-binding</keyword>
<dbReference type="HAMAP" id="MF_00332">
    <property type="entry name" value="DnaK"/>
    <property type="match status" value="1"/>
</dbReference>
<dbReference type="InterPro" id="IPR012725">
    <property type="entry name" value="Chaperone_DnaK"/>
</dbReference>
<dbReference type="GO" id="GO:0051082">
    <property type="term" value="F:unfolded protein binding"/>
    <property type="evidence" value="ECO:0007669"/>
    <property type="project" value="InterPro"/>
</dbReference>
<dbReference type="FunFam" id="3.90.640.10:FF:000003">
    <property type="entry name" value="Molecular chaperone DnaK"/>
    <property type="match status" value="1"/>
</dbReference>
<dbReference type="RefSeq" id="WP_144633584.1">
    <property type="nucleotide sequence ID" value="NZ_BNAX01000020.1"/>
</dbReference>
<accession>A0A558AL08</accession>
<comment type="function">
    <text evidence="1 8">Acts as a chaperone.</text>
</comment>
<evidence type="ECO:0000256" key="1">
    <source>
        <dbReference type="ARBA" id="ARBA00002290"/>
    </source>
</evidence>
<dbReference type="FunFam" id="1.20.1270.10:FF:000001">
    <property type="entry name" value="Molecular chaperone DnaK"/>
    <property type="match status" value="1"/>
</dbReference>
<protein>
    <recommendedName>
        <fullName evidence="8">Chaperone protein DnaK</fullName>
    </recommendedName>
    <alternativeName>
        <fullName evidence="8">HSP70</fullName>
    </alternativeName>
    <alternativeName>
        <fullName evidence="8">Heat shock 70 kDa protein</fullName>
    </alternativeName>
    <alternativeName>
        <fullName evidence="8">Heat shock protein 70</fullName>
    </alternativeName>
</protein>
<evidence type="ECO:0000313" key="12">
    <source>
        <dbReference type="Proteomes" id="UP000318578"/>
    </source>
</evidence>
<keyword evidence="12" id="KW-1185">Reference proteome</keyword>
<evidence type="ECO:0000256" key="5">
    <source>
        <dbReference type="ARBA" id="ARBA00022840"/>
    </source>
</evidence>